<reference evidence="2 3" key="1">
    <citation type="submission" date="2018-10" db="EMBL/GenBank/DDBJ databases">
        <title>Genome Sequencing of Pantoea dispersa DSM 32899.</title>
        <authorList>
            <person name="Nawrath M."/>
            <person name="Ottenheim C."/>
            <person name="Wilm A."/>
            <person name="Zimmermann W."/>
            <person name="Wu J.C."/>
        </authorList>
    </citation>
    <scope>NUCLEOTIDE SEQUENCE [LARGE SCALE GENOMIC DNA]</scope>
    <source>
        <strain evidence="2 3">DSM 32899</strain>
    </source>
</reference>
<dbReference type="PANTHER" id="PTHR32305">
    <property type="match status" value="1"/>
</dbReference>
<evidence type="ECO:0000313" key="3">
    <source>
        <dbReference type="Proteomes" id="UP000319411"/>
    </source>
</evidence>
<keyword evidence="3" id="KW-1185">Reference proteome</keyword>
<feature type="region of interest" description="Disordered" evidence="1">
    <location>
        <begin position="66"/>
        <end position="94"/>
    </location>
</feature>
<dbReference type="InterPro" id="IPR050708">
    <property type="entry name" value="T6SS_VgrG/RHS"/>
</dbReference>
<protein>
    <submittedName>
        <fullName evidence="2">RHS repeat-associated core domain-containing protein</fullName>
    </submittedName>
</protein>
<evidence type="ECO:0000256" key="1">
    <source>
        <dbReference type="SAM" id="MobiDB-lite"/>
    </source>
</evidence>
<dbReference type="KEGG" id="pdis:D8B20_02875"/>
<dbReference type="NCBIfam" id="TIGR03696">
    <property type="entry name" value="Rhs_assc_core"/>
    <property type="match status" value="1"/>
</dbReference>
<dbReference type="PANTHER" id="PTHR32305:SF15">
    <property type="entry name" value="PROTEIN RHSA-RELATED"/>
    <property type="match status" value="1"/>
</dbReference>
<dbReference type="Gene3D" id="2.180.10.10">
    <property type="entry name" value="RHS repeat-associated core"/>
    <property type="match status" value="1"/>
</dbReference>
<organism evidence="2 3">
    <name type="scientific">Candidatus Pantoea soli</name>
    <dbReference type="NCBI Taxonomy" id="3098669"/>
    <lineage>
        <taxon>Bacteria</taxon>
        <taxon>Pseudomonadati</taxon>
        <taxon>Pseudomonadota</taxon>
        <taxon>Gammaproteobacteria</taxon>
        <taxon>Enterobacterales</taxon>
        <taxon>Erwiniaceae</taxon>
        <taxon>Pantoea</taxon>
    </lineage>
</organism>
<accession>A0A518X9M1</accession>
<dbReference type="Proteomes" id="UP000319411">
    <property type="component" value="Chromosome"/>
</dbReference>
<gene>
    <name evidence="2" type="ORF">D8B20_02875</name>
</gene>
<dbReference type="OrthoDB" id="6043530at2"/>
<proteinExistence type="predicted"/>
<sequence length="94" mass="10637">MYYNRFRYCDPDAVRFISQDPVGLAGGLNLYQYAPNPLSWIEPLGLSKCKVIEAKNRPEAINLARQHSQVPGSSRGGKDIHIDELNATSQFKNW</sequence>
<name>A0A518X9M1_9GAMM</name>
<dbReference type="InterPro" id="IPR022385">
    <property type="entry name" value="Rhs_assc_core"/>
</dbReference>
<evidence type="ECO:0000313" key="2">
    <source>
        <dbReference type="EMBL" id="QDY40903.1"/>
    </source>
</evidence>
<dbReference type="AlphaFoldDB" id="A0A518X9M1"/>
<dbReference type="EMBL" id="CP032702">
    <property type="protein sequence ID" value="QDY40903.1"/>
    <property type="molecule type" value="Genomic_DNA"/>
</dbReference>